<dbReference type="AlphaFoldDB" id="A0A2P5F115"/>
<keyword evidence="10" id="KW-1185">Reference proteome</keyword>
<dbReference type="GO" id="GO:0000287">
    <property type="term" value="F:magnesium ion binding"/>
    <property type="evidence" value="ECO:0007669"/>
    <property type="project" value="InterPro"/>
</dbReference>
<dbReference type="EMBL" id="JXTC01000074">
    <property type="protein sequence ID" value="PON91459.1"/>
    <property type="molecule type" value="Genomic_DNA"/>
</dbReference>
<dbReference type="InterPro" id="IPR029017">
    <property type="entry name" value="Enolase-like_N"/>
</dbReference>
<dbReference type="InterPro" id="IPR020810">
    <property type="entry name" value="Enolase_C"/>
</dbReference>
<keyword evidence="6" id="KW-0456">Lyase</keyword>
<dbReference type="SMART" id="SM01192">
    <property type="entry name" value="Enolase_C"/>
    <property type="match status" value="1"/>
</dbReference>
<evidence type="ECO:0000259" key="7">
    <source>
        <dbReference type="SMART" id="SM01192"/>
    </source>
</evidence>
<dbReference type="GO" id="GO:0004634">
    <property type="term" value="F:phosphopyruvate hydratase activity"/>
    <property type="evidence" value="ECO:0007669"/>
    <property type="project" value="UniProtKB-EC"/>
</dbReference>
<dbReference type="GO" id="GO:0000015">
    <property type="term" value="C:phosphopyruvate hydratase complex"/>
    <property type="evidence" value="ECO:0007669"/>
    <property type="project" value="InterPro"/>
</dbReference>
<dbReference type="Pfam" id="PF03952">
    <property type="entry name" value="Enolase_N"/>
    <property type="match status" value="1"/>
</dbReference>
<evidence type="ECO:0000256" key="2">
    <source>
        <dbReference type="ARBA" id="ARBA00009604"/>
    </source>
</evidence>
<comment type="similarity">
    <text evidence="2">Belongs to the enolase family.</text>
</comment>
<evidence type="ECO:0000256" key="1">
    <source>
        <dbReference type="ARBA" id="ARBA00005031"/>
    </source>
</evidence>
<dbReference type="InterPro" id="IPR020811">
    <property type="entry name" value="Enolase_N"/>
</dbReference>
<dbReference type="InterPro" id="IPR036849">
    <property type="entry name" value="Enolase-like_C_sf"/>
</dbReference>
<evidence type="ECO:0000313" key="9">
    <source>
        <dbReference type="EMBL" id="PON91459.1"/>
    </source>
</evidence>
<evidence type="ECO:0000256" key="6">
    <source>
        <dbReference type="ARBA" id="ARBA00023239"/>
    </source>
</evidence>
<dbReference type="SUPFAM" id="SSF54826">
    <property type="entry name" value="Enolase N-terminal domain-like"/>
    <property type="match status" value="1"/>
</dbReference>
<evidence type="ECO:0000256" key="5">
    <source>
        <dbReference type="ARBA" id="ARBA00023152"/>
    </source>
</evidence>
<proteinExistence type="inferred from homology"/>
<comment type="caution">
    <text evidence="9">The sequence shown here is derived from an EMBL/GenBank/DDBJ whole genome shotgun (WGS) entry which is preliminary data.</text>
</comment>
<sequence length="423" mass="48266">MESPAKKPRLSSAQVNLVLAIAKAARRKLEIASVVASATSDSRETPAIQVDLTLSDETPIKTFLSYPETCGEINMRRALLLVNEFICPAMVGKDPTEQDTIDELMTQRLAKICDENRSCSIEKAARNVIFALSLAVCKAGAHIKDMPLYKYIREISENEEYCEYPCPVFKHFMIFPTMARSFKDAIIVVKELYMRFKDAIREDDDDGGYNLNNIQIKEALDLLVEVIDNAGYLGLVYIGLDFTASKLDIHESKYMVKDYSILFFKNPFHCNDWDLYHKLTHDVELSHEVTLSFYEEDGGDEIEKARVVMGYHSFANLKMLRKAIKGKVCNSLLLEVNELRCITECIEALELLRTAGWTLLMSGHNSCEMDTDVADLFVGFRPYQIEIGECFIDEHKPCSMCERLKYIDSEGSKEYSEKFKFRL</sequence>
<dbReference type="Pfam" id="PF00113">
    <property type="entry name" value="Enolase_C"/>
    <property type="match status" value="1"/>
</dbReference>
<dbReference type="SMART" id="SM01193">
    <property type="entry name" value="Enolase_N"/>
    <property type="match status" value="1"/>
</dbReference>
<feature type="domain" description="Enolase C-terminal TIM barrel" evidence="7">
    <location>
        <begin position="163"/>
        <end position="397"/>
    </location>
</feature>
<name>A0A2P5F115_TREOI</name>
<keyword evidence="4" id="KW-0460">Magnesium</keyword>
<gene>
    <name evidence="9" type="ORF">TorRG33x02_127420</name>
</gene>
<organism evidence="9 10">
    <name type="scientific">Trema orientale</name>
    <name type="common">Charcoal tree</name>
    <name type="synonym">Celtis orientalis</name>
    <dbReference type="NCBI Taxonomy" id="63057"/>
    <lineage>
        <taxon>Eukaryota</taxon>
        <taxon>Viridiplantae</taxon>
        <taxon>Streptophyta</taxon>
        <taxon>Embryophyta</taxon>
        <taxon>Tracheophyta</taxon>
        <taxon>Spermatophyta</taxon>
        <taxon>Magnoliopsida</taxon>
        <taxon>eudicotyledons</taxon>
        <taxon>Gunneridae</taxon>
        <taxon>Pentapetalae</taxon>
        <taxon>rosids</taxon>
        <taxon>fabids</taxon>
        <taxon>Rosales</taxon>
        <taxon>Cannabaceae</taxon>
        <taxon>Trema</taxon>
    </lineage>
</organism>
<evidence type="ECO:0000256" key="4">
    <source>
        <dbReference type="ARBA" id="ARBA00022842"/>
    </source>
</evidence>
<dbReference type="EC" id="4.2.1.11" evidence="3"/>
<keyword evidence="5" id="KW-0324">Glycolysis</keyword>
<evidence type="ECO:0000313" key="10">
    <source>
        <dbReference type="Proteomes" id="UP000237000"/>
    </source>
</evidence>
<reference evidence="10" key="1">
    <citation type="submission" date="2016-06" db="EMBL/GenBank/DDBJ databases">
        <title>Parallel loss of symbiosis genes in relatives of nitrogen-fixing non-legume Parasponia.</title>
        <authorList>
            <person name="Van Velzen R."/>
            <person name="Holmer R."/>
            <person name="Bu F."/>
            <person name="Rutten L."/>
            <person name="Van Zeijl A."/>
            <person name="Liu W."/>
            <person name="Santuari L."/>
            <person name="Cao Q."/>
            <person name="Sharma T."/>
            <person name="Shen D."/>
            <person name="Roswanjaya Y."/>
            <person name="Wardhani T."/>
            <person name="Kalhor M.S."/>
            <person name="Jansen J."/>
            <person name="Van den Hoogen J."/>
            <person name="Gungor B."/>
            <person name="Hartog M."/>
            <person name="Hontelez J."/>
            <person name="Verver J."/>
            <person name="Yang W.-C."/>
            <person name="Schijlen E."/>
            <person name="Repin R."/>
            <person name="Schilthuizen M."/>
            <person name="Schranz E."/>
            <person name="Heidstra R."/>
            <person name="Miyata K."/>
            <person name="Fedorova E."/>
            <person name="Kohlen W."/>
            <person name="Bisseling T."/>
            <person name="Smit S."/>
            <person name="Geurts R."/>
        </authorList>
    </citation>
    <scope>NUCLEOTIDE SEQUENCE [LARGE SCALE GENOMIC DNA]</scope>
    <source>
        <strain evidence="10">cv. RG33-2</strain>
    </source>
</reference>
<feature type="domain" description="Enolase N-terminal" evidence="8">
    <location>
        <begin position="31"/>
        <end position="152"/>
    </location>
</feature>
<dbReference type="OrthoDB" id="157471at2759"/>
<comment type="pathway">
    <text evidence="1">Carbohydrate degradation; glycolysis; pyruvate from D-glyceraldehyde 3-phosphate: step 4/5.</text>
</comment>
<dbReference type="InParanoid" id="A0A2P5F115"/>
<evidence type="ECO:0000256" key="3">
    <source>
        <dbReference type="ARBA" id="ARBA00012058"/>
    </source>
</evidence>
<dbReference type="Gene3D" id="3.30.390.10">
    <property type="entry name" value="Enolase-like, N-terminal domain"/>
    <property type="match status" value="1"/>
</dbReference>
<dbReference type="Proteomes" id="UP000237000">
    <property type="component" value="Unassembled WGS sequence"/>
</dbReference>
<evidence type="ECO:0000259" key="8">
    <source>
        <dbReference type="SMART" id="SM01193"/>
    </source>
</evidence>
<dbReference type="InterPro" id="IPR000941">
    <property type="entry name" value="Enolase"/>
</dbReference>
<protein>
    <recommendedName>
        <fullName evidence="3">phosphopyruvate hydratase</fullName>
        <ecNumber evidence="3">4.2.1.11</ecNumber>
    </recommendedName>
</protein>
<dbReference type="PANTHER" id="PTHR11902">
    <property type="entry name" value="ENOLASE"/>
    <property type="match status" value="1"/>
</dbReference>
<accession>A0A2P5F115</accession>
<dbReference type="STRING" id="63057.A0A2P5F115"/>
<dbReference type="PRINTS" id="PR00148">
    <property type="entry name" value="ENOLASE"/>
</dbReference>
<dbReference type="Gene3D" id="3.20.20.120">
    <property type="entry name" value="Enolase-like C-terminal domain"/>
    <property type="match status" value="2"/>
</dbReference>
<dbReference type="PANTHER" id="PTHR11902:SF1">
    <property type="entry name" value="ENOLASE"/>
    <property type="match status" value="1"/>
</dbReference>
<dbReference type="UniPathway" id="UPA00109">
    <property type="reaction ID" value="UER00187"/>
</dbReference>
<dbReference type="SUPFAM" id="SSF51604">
    <property type="entry name" value="Enolase C-terminal domain-like"/>
    <property type="match status" value="1"/>
</dbReference>
<dbReference type="GO" id="GO:0006096">
    <property type="term" value="P:glycolytic process"/>
    <property type="evidence" value="ECO:0007669"/>
    <property type="project" value="UniProtKB-UniPathway"/>
</dbReference>